<comment type="caution">
    <text evidence="4">The sequence shown here is derived from an EMBL/GenBank/DDBJ whole genome shotgun (WGS) entry which is preliminary data.</text>
</comment>
<feature type="compositionally biased region" description="Basic and acidic residues" evidence="2">
    <location>
        <begin position="22"/>
        <end position="38"/>
    </location>
</feature>
<comment type="similarity">
    <text evidence="1">Belongs to the AHA1 family.</text>
</comment>
<evidence type="ECO:0000313" key="5">
    <source>
        <dbReference type="Proteomes" id="UP001596548"/>
    </source>
</evidence>
<gene>
    <name evidence="4" type="ORF">ACFQS1_19515</name>
</gene>
<evidence type="ECO:0000313" key="4">
    <source>
        <dbReference type="EMBL" id="MFC7276186.1"/>
    </source>
</evidence>
<dbReference type="Proteomes" id="UP001596548">
    <property type="component" value="Unassembled WGS sequence"/>
</dbReference>
<protein>
    <submittedName>
        <fullName evidence="4">SRPBCC domain-containing protein</fullName>
    </submittedName>
</protein>
<organism evidence="4 5">
    <name type="scientific">Paractinoplanes rhizophilus</name>
    <dbReference type="NCBI Taxonomy" id="1416877"/>
    <lineage>
        <taxon>Bacteria</taxon>
        <taxon>Bacillati</taxon>
        <taxon>Actinomycetota</taxon>
        <taxon>Actinomycetes</taxon>
        <taxon>Micromonosporales</taxon>
        <taxon>Micromonosporaceae</taxon>
        <taxon>Paractinoplanes</taxon>
    </lineage>
</organism>
<feature type="compositionally biased region" description="Basic and acidic residues" evidence="2">
    <location>
        <begin position="1"/>
        <end position="12"/>
    </location>
</feature>
<dbReference type="InterPro" id="IPR023393">
    <property type="entry name" value="START-like_dom_sf"/>
</dbReference>
<dbReference type="Pfam" id="PF08327">
    <property type="entry name" value="AHSA1"/>
    <property type="match status" value="1"/>
</dbReference>
<proteinExistence type="inferred from homology"/>
<keyword evidence="5" id="KW-1185">Reference proteome</keyword>
<reference evidence="5" key="1">
    <citation type="journal article" date="2019" name="Int. J. Syst. Evol. Microbiol.">
        <title>The Global Catalogue of Microorganisms (GCM) 10K type strain sequencing project: providing services to taxonomists for standard genome sequencing and annotation.</title>
        <authorList>
            <consortium name="The Broad Institute Genomics Platform"/>
            <consortium name="The Broad Institute Genome Sequencing Center for Infectious Disease"/>
            <person name="Wu L."/>
            <person name="Ma J."/>
        </authorList>
    </citation>
    <scope>NUCLEOTIDE SEQUENCE [LARGE SCALE GENOMIC DNA]</scope>
    <source>
        <strain evidence="5">XZYJT-10</strain>
    </source>
</reference>
<dbReference type="SUPFAM" id="SSF55961">
    <property type="entry name" value="Bet v1-like"/>
    <property type="match status" value="1"/>
</dbReference>
<dbReference type="EMBL" id="JBHTBJ010000013">
    <property type="protein sequence ID" value="MFC7276186.1"/>
    <property type="molecule type" value="Genomic_DNA"/>
</dbReference>
<feature type="region of interest" description="Disordered" evidence="2">
    <location>
        <begin position="1"/>
        <end position="39"/>
    </location>
</feature>
<dbReference type="RefSeq" id="WP_378970173.1">
    <property type="nucleotide sequence ID" value="NZ_JBHTBJ010000013.1"/>
</dbReference>
<accession>A0ABW2HTM1</accession>
<evidence type="ECO:0000256" key="2">
    <source>
        <dbReference type="SAM" id="MobiDB-lite"/>
    </source>
</evidence>
<feature type="domain" description="Activator of Hsp90 ATPase homologue 1/2-like C-terminal" evidence="3">
    <location>
        <begin position="16"/>
        <end position="109"/>
    </location>
</feature>
<evidence type="ECO:0000256" key="1">
    <source>
        <dbReference type="ARBA" id="ARBA00006817"/>
    </source>
</evidence>
<evidence type="ECO:0000259" key="3">
    <source>
        <dbReference type="Pfam" id="PF08327"/>
    </source>
</evidence>
<dbReference type="Gene3D" id="3.30.530.20">
    <property type="match status" value="1"/>
</dbReference>
<name>A0ABW2HTM1_9ACTN</name>
<dbReference type="InterPro" id="IPR013538">
    <property type="entry name" value="ASHA1/2-like_C"/>
</dbReference>
<sequence length="110" mass="12298">MGGREGGREGRRARGRRWQSGRMDHEPTGQEPTEHDKSAVISTHVAAPPERVWAWRWLGEDRDSRVTISLTARDGGTDLVVVHDRIDAATAEMYRAGWETCLARLPAHLG</sequence>